<dbReference type="GeneID" id="63026928"/>
<gene>
    <name evidence="1" type="primary">74</name>
    <name evidence="1" type="ORF">SEA_EMOORE_74</name>
</gene>
<evidence type="ECO:0000313" key="2">
    <source>
        <dbReference type="Proteomes" id="UP000425480"/>
    </source>
</evidence>
<proteinExistence type="predicted"/>
<dbReference type="KEGG" id="vg:63026928"/>
<dbReference type="Proteomes" id="UP000425480">
    <property type="component" value="Segment"/>
</dbReference>
<dbReference type="RefSeq" id="YP_010002380.1">
    <property type="nucleotide sequence ID" value="NC_053243.1"/>
</dbReference>
<evidence type="ECO:0000313" key="1">
    <source>
        <dbReference type="EMBL" id="QGJ95859.1"/>
    </source>
</evidence>
<keyword evidence="2" id="KW-1185">Reference proteome</keyword>
<sequence length="51" mass="5676">MHDLLPRCQATHPDDDQLQCSLEAGHSTNHYADDIGAILDHGVPPEWSDPR</sequence>
<reference evidence="1 2" key="1">
    <citation type="submission" date="2019-10" db="EMBL/GenBank/DDBJ databases">
        <authorList>
            <person name="Case Z.W."/>
            <person name="Garlena R.A."/>
            <person name="Russell D.A."/>
            <person name="Pope W.H."/>
            <person name="Jacobs-Sera D."/>
            <person name="Hatfull G.F."/>
        </authorList>
    </citation>
    <scope>NUCLEOTIDE SEQUENCE [LARGE SCALE GENOMIC DNA]</scope>
</reference>
<dbReference type="EMBL" id="MN586047">
    <property type="protein sequence ID" value="QGJ95859.1"/>
    <property type="molecule type" value="Genomic_DNA"/>
</dbReference>
<protein>
    <submittedName>
        <fullName evidence="1">Uncharacterized protein</fullName>
    </submittedName>
</protein>
<organism evidence="1 2">
    <name type="scientific">Gordonia phage EMoore</name>
    <dbReference type="NCBI Taxonomy" id="2656534"/>
    <lineage>
        <taxon>Viruses</taxon>
        <taxon>Duplodnaviria</taxon>
        <taxon>Heunggongvirae</taxon>
        <taxon>Uroviricota</taxon>
        <taxon>Caudoviricetes</taxon>
        <taxon>Stackebrandtviridae</taxon>
        <taxon>Schenleyvirinae</taxon>
        <taxon>Leonardvirus</taxon>
        <taxon>Leonardvirus emoore</taxon>
    </lineage>
</organism>
<name>A0A649VVB8_9CAUD</name>
<accession>A0A649VVB8</accession>